<accession>A0A5B6X8D4</accession>
<evidence type="ECO:0000256" key="4">
    <source>
        <dbReference type="SAM" id="Coils"/>
    </source>
</evidence>
<keyword evidence="2" id="KW-0547">Nucleotide-binding</keyword>
<feature type="coiled-coil region" evidence="4">
    <location>
        <begin position="28"/>
        <end position="55"/>
    </location>
</feature>
<dbReference type="OrthoDB" id="688937at2759"/>
<keyword evidence="7" id="KW-1185">Reference proteome</keyword>
<evidence type="ECO:0000256" key="1">
    <source>
        <dbReference type="ARBA" id="ARBA00022737"/>
    </source>
</evidence>
<sequence>MSDALVSAVLQQLTAVVYRDIEKEVTLVVDVRKEAQKLKTTLQTLQAVLMDAEKRQVKEAAVKLWLEKLKATSYDMDDLIDDWNTFVLKFQVSNNKGSE</sequence>
<keyword evidence="4" id="KW-0175">Coiled coil</keyword>
<dbReference type="GO" id="GO:0006952">
    <property type="term" value="P:defense response"/>
    <property type="evidence" value="ECO:0007669"/>
    <property type="project" value="UniProtKB-KW"/>
</dbReference>
<feature type="domain" description="Disease resistance N-terminal" evidence="5">
    <location>
        <begin position="6"/>
        <end position="95"/>
    </location>
</feature>
<evidence type="ECO:0000256" key="2">
    <source>
        <dbReference type="ARBA" id="ARBA00022741"/>
    </source>
</evidence>
<dbReference type="Gene3D" id="1.20.5.4130">
    <property type="match status" value="1"/>
</dbReference>
<dbReference type="Proteomes" id="UP000325315">
    <property type="component" value="Unassembled WGS sequence"/>
</dbReference>
<proteinExistence type="predicted"/>
<keyword evidence="1" id="KW-0677">Repeat</keyword>
<name>A0A5B6X8D4_9ROSI</name>
<dbReference type="InterPro" id="IPR041118">
    <property type="entry name" value="Rx_N"/>
</dbReference>
<protein>
    <submittedName>
        <fullName evidence="6">Disease resistance protein</fullName>
    </submittedName>
</protein>
<dbReference type="Pfam" id="PF18052">
    <property type="entry name" value="Rx_N"/>
    <property type="match status" value="1"/>
</dbReference>
<gene>
    <name evidence="6" type="ORF">EPI10_032917</name>
</gene>
<dbReference type="GO" id="GO:0000166">
    <property type="term" value="F:nucleotide binding"/>
    <property type="evidence" value="ECO:0007669"/>
    <property type="project" value="UniProtKB-KW"/>
</dbReference>
<dbReference type="AlphaFoldDB" id="A0A5B6X8D4"/>
<evidence type="ECO:0000313" key="6">
    <source>
        <dbReference type="EMBL" id="KAA3489265.1"/>
    </source>
</evidence>
<evidence type="ECO:0000256" key="3">
    <source>
        <dbReference type="ARBA" id="ARBA00022821"/>
    </source>
</evidence>
<organism evidence="6 7">
    <name type="scientific">Gossypium australe</name>
    <dbReference type="NCBI Taxonomy" id="47621"/>
    <lineage>
        <taxon>Eukaryota</taxon>
        <taxon>Viridiplantae</taxon>
        <taxon>Streptophyta</taxon>
        <taxon>Embryophyta</taxon>
        <taxon>Tracheophyta</taxon>
        <taxon>Spermatophyta</taxon>
        <taxon>Magnoliopsida</taxon>
        <taxon>eudicotyledons</taxon>
        <taxon>Gunneridae</taxon>
        <taxon>Pentapetalae</taxon>
        <taxon>rosids</taxon>
        <taxon>malvids</taxon>
        <taxon>Malvales</taxon>
        <taxon>Malvaceae</taxon>
        <taxon>Malvoideae</taxon>
        <taxon>Gossypium</taxon>
    </lineage>
</organism>
<dbReference type="EMBL" id="SMMG02000001">
    <property type="protein sequence ID" value="KAA3489265.1"/>
    <property type="molecule type" value="Genomic_DNA"/>
</dbReference>
<comment type="caution">
    <text evidence="6">The sequence shown here is derived from an EMBL/GenBank/DDBJ whole genome shotgun (WGS) entry which is preliminary data.</text>
</comment>
<keyword evidence="3" id="KW-0611">Plant defense</keyword>
<evidence type="ECO:0000259" key="5">
    <source>
        <dbReference type="Pfam" id="PF18052"/>
    </source>
</evidence>
<evidence type="ECO:0000313" key="7">
    <source>
        <dbReference type="Proteomes" id="UP000325315"/>
    </source>
</evidence>
<reference evidence="7" key="1">
    <citation type="journal article" date="2019" name="Plant Biotechnol. J.">
        <title>Genome sequencing of the Australian wild diploid species Gossypium australe highlights disease resistance and delayed gland morphogenesis.</title>
        <authorList>
            <person name="Cai Y."/>
            <person name="Cai X."/>
            <person name="Wang Q."/>
            <person name="Wang P."/>
            <person name="Zhang Y."/>
            <person name="Cai C."/>
            <person name="Xu Y."/>
            <person name="Wang K."/>
            <person name="Zhou Z."/>
            <person name="Wang C."/>
            <person name="Geng S."/>
            <person name="Li B."/>
            <person name="Dong Q."/>
            <person name="Hou Y."/>
            <person name="Wang H."/>
            <person name="Ai P."/>
            <person name="Liu Z."/>
            <person name="Yi F."/>
            <person name="Sun M."/>
            <person name="An G."/>
            <person name="Cheng J."/>
            <person name="Zhang Y."/>
            <person name="Shi Q."/>
            <person name="Xie Y."/>
            <person name="Shi X."/>
            <person name="Chang Y."/>
            <person name="Huang F."/>
            <person name="Chen Y."/>
            <person name="Hong S."/>
            <person name="Mi L."/>
            <person name="Sun Q."/>
            <person name="Zhang L."/>
            <person name="Zhou B."/>
            <person name="Peng R."/>
            <person name="Zhang X."/>
            <person name="Liu F."/>
        </authorList>
    </citation>
    <scope>NUCLEOTIDE SEQUENCE [LARGE SCALE GENOMIC DNA]</scope>
    <source>
        <strain evidence="7">cv. PA1801</strain>
    </source>
</reference>